<feature type="compositionally biased region" description="Low complexity" evidence="1">
    <location>
        <begin position="58"/>
        <end position="77"/>
    </location>
</feature>
<dbReference type="Proteomes" id="UP000190744">
    <property type="component" value="Unassembled WGS sequence"/>
</dbReference>
<comment type="caution">
    <text evidence="2">The sequence shown here is derived from an EMBL/GenBank/DDBJ whole genome shotgun (WGS) entry which is preliminary data.</text>
</comment>
<feature type="region of interest" description="Disordered" evidence="1">
    <location>
        <begin position="34"/>
        <end position="132"/>
    </location>
</feature>
<gene>
    <name evidence="2" type="ORF">PEBR_14993</name>
</gene>
<reference evidence="3" key="1">
    <citation type="submission" date="2015-09" db="EMBL/GenBank/DDBJ databases">
        <authorList>
            <person name="Fill T.P."/>
            <person name="Baretta J.F."/>
            <person name="de Almeida L.G."/>
            <person name="Rocha M."/>
            <person name="de Souza D.H."/>
            <person name="Malavazi I."/>
            <person name="Cerdeira L.T."/>
            <person name="Hong H."/>
            <person name="Samborskyy M."/>
            <person name="de Vasconcelos A.T."/>
            <person name="Leadlay P."/>
            <person name="Rodrigues-Filho E."/>
        </authorList>
    </citation>
    <scope>NUCLEOTIDE SEQUENCE [LARGE SCALE GENOMIC DNA]</scope>
    <source>
        <strain evidence="3">LaBioMMi 136</strain>
    </source>
</reference>
<proteinExistence type="predicted"/>
<evidence type="ECO:0000313" key="2">
    <source>
        <dbReference type="EMBL" id="OOQ87874.1"/>
    </source>
</evidence>
<protein>
    <submittedName>
        <fullName evidence="2">Uncharacterized protein</fullName>
    </submittedName>
</protein>
<evidence type="ECO:0000313" key="3">
    <source>
        <dbReference type="Proteomes" id="UP000190744"/>
    </source>
</evidence>
<feature type="compositionally biased region" description="Basic and acidic residues" evidence="1">
    <location>
        <begin position="113"/>
        <end position="124"/>
    </location>
</feature>
<sequence>MLSSFITSSSFPNSGIAKLIQLLPLISTSMPIRSTGHGDRGSGSLSKLSRPQFFAGGSDSSASSDSPDSLSARASLSGERESSQTSAEVLADDKSYSYRPGYKPATNSSHNLRGGEAERNENGKDSPFNASDSLQNYRQQQETGIRLLGWINDPSVSCPITTSRSTFRGLISQKWDLLEQPGGLPANYTQSTFLPPGVPGAVGSQLRQNSYRWTSIKKAPPHQPLNVCWWSGRTAQGVVFLEDLNRPEGSQFPFISELTKAIYEKDFDIDTLRYVFVTDIANPVTRGFIIGVLWPDNTENPRVIASHTPEFQVLLGTPIGKIVAYLTLNAFTRGTKRISQIVLWHDDQASPHLRFDIE</sequence>
<organism evidence="2 3">
    <name type="scientific">Penicillium brasilianum</name>
    <dbReference type="NCBI Taxonomy" id="104259"/>
    <lineage>
        <taxon>Eukaryota</taxon>
        <taxon>Fungi</taxon>
        <taxon>Dikarya</taxon>
        <taxon>Ascomycota</taxon>
        <taxon>Pezizomycotina</taxon>
        <taxon>Eurotiomycetes</taxon>
        <taxon>Eurotiomycetidae</taxon>
        <taxon>Eurotiales</taxon>
        <taxon>Aspergillaceae</taxon>
        <taxon>Penicillium</taxon>
    </lineage>
</organism>
<name>A0A1S9RQR7_PENBI</name>
<dbReference type="AlphaFoldDB" id="A0A1S9RQR7"/>
<evidence type="ECO:0000256" key="1">
    <source>
        <dbReference type="SAM" id="MobiDB-lite"/>
    </source>
</evidence>
<accession>A0A1S9RQR7</accession>
<dbReference type="EMBL" id="LJBN01000122">
    <property type="protein sequence ID" value="OOQ87874.1"/>
    <property type="molecule type" value="Genomic_DNA"/>
</dbReference>